<evidence type="ECO:0000256" key="7">
    <source>
        <dbReference type="ARBA" id="ARBA00023180"/>
    </source>
</evidence>
<dbReference type="InterPro" id="IPR036179">
    <property type="entry name" value="Ig-like_dom_sf"/>
</dbReference>
<dbReference type="PANTHER" id="PTHR32178">
    <property type="entry name" value="FAM187"/>
    <property type="match status" value="1"/>
</dbReference>
<evidence type="ECO:0000256" key="3">
    <source>
        <dbReference type="ARBA" id="ARBA00022692"/>
    </source>
</evidence>
<dbReference type="SMART" id="SM00409">
    <property type="entry name" value="IG"/>
    <property type="match status" value="2"/>
</dbReference>
<accession>A0AAV2TNF7</accession>
<comment type="caution">
    <text evidence="11">The sequence shown here is derived from an EMBL/GenBank/DDBJ whole genome shotgun (WGS) entry which is preliminary data.</text>
</comment>
<protein>
    <recommendedName>
        <fullName evidence="10">Immunoglobulin domain-containing protein</fullName>
    </recommendedName>
</protein>
<gene>
    <name evidence="11" type="ORF">CDAUBV1_LOCUS12361</name>
</gene>
<feature type="domain" description="Immunoglobulin" evidence="10">
    <location>
        <begin position="431"/>
        <end position="530"/>
    </location>
</feature>
<dbReference type="GO" id="GO:0016020">
    <property type="term" value="C:membrane"/>
    <property type="evidence" value="ECO:0007669"/>
    <property type="project" value="UniProtKB-SubCell"/>
</dbReference>
<keyword evidence="6 9" id="KW-0472">Membrane</keyword>
<dbReference type="PANTHER" id="PTHR32178:SF6">
    <property type="entry name" value="IG-LIKE DOMAIN-CONTAINING PROTEIN"/>
    <property type="match status" value="1"/>
</dbReference>
<dbReference type="AlphaFoldDB" id="A0AAV2TNF7"/>
<feature type="transmembrane region" description="Helical" evidence="9">
    <location>
        <begin position="573"/>
        <end position="597"/>
    </location>
</feature>
<keyword evidence="7" id="KW-0325">Glycoprotein</keyword>
<dbReference type="EMBL" id="CAXLJL010000445">
    <property type="protein sequence ID" value="CAL5137880.1"/>
    <property type="molecule type" value="Genomic_DNA"/>
</dbReference>
<organism evidence="11 12">
    <name type="scientific">Calicophoron daubneyi</name>
    <name type="common">Rumen fluke</name>
    <name type="synonym">Paramphistomum daubneyi</name>
    <dbReference type="NCBI Taxonomy" id="300641"/>
    <lineage>
        <taxon>Eukaryota</taxon>
        <taxon>Metazoa</taxon>
        <taxon>Spiralia</taxon>
        <taxon>Lophotrochozoa</taxon>
        <taxon>Platyhelminthes</taxon>
        <taxon>Trematoda</taxon>
        <taxon>Digenea</taxon>
        <taxon>Plagiorchiida</taxon>
        <taxon>Pronocephalata</taxon>
        <taxon>Paramphistomoidea</taxon>
        <taxon>Paramphistomidae</taxon>
        <taxon>Calicophoron</taxon>
    </lineage>
</organism>
<keyword evidence="5 9" id="KW-1133">Transmembrane helix</keyword>
<evidence type="ECO:0000313" key="12">
    <source>
        <dbReference type="Proteomes" id="UP001497525"/>
    </source>
</evidence>
<evidence type="ECO:0000256" key="1">
    <source>
        <dbReference type="ARBA" id="ARBA00004479"/>
    </source>
</evidence>
<keyword evidence="3 9" id="KW-0812">Transmembrane</keyword>
<evidence type="ECO:0000256" key="6">
    <source>
        <dbReference type="ARBA" id="ARBA00023136"/>
    </source>
</evidence>
<evidence type="ECO:0000256" key="5">
    <source>
        <dbReference type="ARBA" id="ARBA00022989"/>
    </source>
</evidence>
<comment type="similarity">
    <text evidence="2">Belongs to the FAM187 family.</text>
</comment>
<reference evidence="11" key="1">
    <citation type="submission" date="2024-06" db="EMBL/GenBank/DDBJ databases">
        <authorList>
            <person name="Liu X."/>
            <person name="Lenzi L."/>
            <person name="Haldenby T S."/>
            <person name="Uol C."/>
        </authorList>
    </citation>
    <scope>NUCLEOTIDE SEQUENCE</scope>
</reference>
<name>A0AAV2TNF7_CALDB</name>
<evidence type="ECO:0000256" key="2">
    <source>
        <dbReference type="ARBA" id="ARBA00008727"/>
    </source>
</evidence>
<proteinExistence type="inferred from homology"/>
<evidence type="ECO:0000256" key="9">
    <source>
        <dbReference type="SAM" id="Phobius"/>
    </source>
</evidence>
<feature type="compositionally biased region" description="Polar residues" evidence="8">
    <location>
        <begin position="266"/>
        <end position="286"/>
    </location>
</feature>
<feature type="domain" description="Immunoglobulin" evidence="10">
    <location>
        <begin position="66"/>
        <end position="256"/>
    </location>
</feature>
<evidence type="ECO:0000256" key="4">
    <source>
        <dbReference type="ARBA" id="ARBA00022729"/>
    </source>
</evidence>
<keyword evidence="4" id="KW-0732">Signal</keyword>
<dbReference type="SUPFAM" id="SSF48726">
    <property type="entry name" value="Immunoglobulin"/>
    <property type="match status" value="1"/>
</dbReference>
<evidence type="ECO:0000259" key="10">
    <source>
        <dbReference type="SMART" id="SM00409"/>
    </source>
</evidence>
<dbReference type="InterPro" id="IPR039311">
    <property type="entry name" value="FAM187A/B"/>
</dbReference>
<dbReference type="Proteomes" id="UP001497525">
    <property type="component" value="Unassembled WGS sequence"/>
</dbReference>
<evidence type="ECO:0000256" key="8">
    <source>
        <dbReference type="SAM" id="MobiDB-lite"/>
    </source>
</evidence>
<dbReference type="InterPro" id="IPR003599">
    <property type="entry name" value="Ig_sub"/>
</dbReference>
<comment type="subcellular location">
    <subcellularLocation>
        <location evidence="1">Membrane</location>
        <topology evidence="1">Single-pass type I membrane protein</topology>
    </subcellularLocation>
</comment>
<sequence>MHQSRLFQAVSGQDRRTEAHTRLMFLSIVFLNLILLQRYVEAVHYELTGKPVDCNELGNPPKRIHYDSLLLNEGESLKLSCGLLDRCPHKIKQKFLWNDTSGWFIQRSRYIGSALNTARTKGEHLKNQSDLGVIRERLRRRIWPEPDKIPKVVREPVNGWSSDIVGKIITPTQQESGSANKTKSAKLLENLEFYFLVQKPNHSEAIPCATGKGYNRARIQQLVDQLYIKHALVRDTGTYSCVLKGSLFVQWVITVVAAREEPFRQTPISSTPATTKKLSTSDSSPRSLLDRGATLKPAKLLKNNLKVYTRWRNFSECSPCTVKMNTTESQRPTGSGGDGVQVGVGICYVSLYNPSHPVLPFKLSSQVEDLLRRHSPNGLPCRSHVIKQAIKSFGPNDILVRPSELILLQCSQPCIYKSNQSSSKHLRKPTFTRLQVDEGKPLIIRCPTKGFLRSKVSWYYAPPSKAGLKELIHAAYNGEMLDKYKWPGNYLATKLEPVNIIQLQNETRGRYRVNAAQNIVITRIFGVSDRMDRRMSHLVCMRTADDSSSNQWEGVVQIEIRPYAETVQNLYKLLQLLLTFLPIILSVGILTMMVVTIRTEHKPKMRLAADKVMDTMNVYTATGFIH</sequence>
<feature type="region of interest" description="Disordered" evidence="8">
    <location>
        <begin position="266"/>
        <end position="290"/>
    </location>
</feature>
<evidence type="ECO:0000313" key="11">
    <source>
        <dbReference type="EMBL" id="CAL5137880.1"/>
    </source>
</evidence>